<comment type="similarity">
    <text evidence="2">Belongs to the asparagine synthetase family.</text>
</comment>
<evidence type="ECO:0000256" key="9">
    <source>
        <dbReference type="PIRSR" id="PIRSR001589-1"/>
    </source>
</evidence>
<dbReference type="PANTHER" id="PTHR43284">
    <property type="entry name" value="ASPARAGINE SYNTHETASE (GLUTAMINE-HYDROLYZING)"/>
    <property type="match status" value="1"/>
</dbReference>
<dbReference type="PIRSF" id="PIRSF001589">
    <property type="entry name" value="Asn_synthetase_glu-h"/>
    <property type="match status" value="1"/>
</dbReference>
<accession>A7NHG3</accession>
<dbReference type="GO" id="GO:0005524">
    <property type="term" value="F:ATP binding"/>
    <property type="evidence" value="ECO:0007669"/>
    <property type="project" value="UniProtKB-KW"/>
</dbReference>
<evidence type="ECO:0000256" key="2">
    <source>
        <dbReference type="ARBA" id="ARBA00005752"/>
    </source>
</evidence>
<dbReference type="NCBIfam" id="TIGR01536">
    <property type="entry name" value="asn_synth_AEB"/>
    <property type="match status" value="1"/>
</dbReference>
<dbReference type="InterPro" id="IPR033738">
    <property type="entry name" value="AsnB_N"/>
</dbReference>
<keyword evidence="13" id="KW-0436">Ligase</keyword>
<feature type="active site" description="For GATase activity" evidence="9">
    <location>
        <position position="2"/>
    </location>
</feature>
<dbReference type="Pfam" id="PF00733">
    <property type="entry name" value="Asn_synthase"/>
    <property type="match status" value="1"/>
</dbReference>
<protein>
    <recommendedName>
        <fullName evidence="3">asparagine synthase (glutamine-hydrolyzing)</fullName>
        <ecNumber evidence="3">6.3.5.4</ecNumber>
    </recommendedName>
</protein>
<dbReference type="InterPro" id="IPR014729">
    <property type="entry name" value="Rossmann-like_a/b/a_fold"/>
</dbReference>
<evidence type="ECO:0000259" key="12">
    <source>
        <dbReference type="PROSITE" id="PS51278"/>
    </source>
</evidence>
<keyword evidence="4 10" id="KW-0547">Nucleotide-binding</keyword>
<keyword evidence="9" id="KW-0028">Amino-acid biosynthesis</keyword>
<evidence type="ECO:0000256" key="7">
    <source>
        <dbReference type="ARBA" id="ARBA00022962"/>
    </source>
</evidence>
<evidence type="ECO:0000256" key="5">
    <source>
        <dbReference type="ARBA" id="ARBA00022840"/>
    </source>
</evidence>
<dbReference type="InterPro" id="IPR029055">
    <property type="entry name" value="Ntn_hydrolases_N"/>
</dbReference>
<feature type="domain" description="Glutamine amidotransferase type-2" evidence="12">
    <location>
        <begin position="2"/>
        <end position="214"/>
    </location>
</feature>
<keyword evidence="7 9" id="KW-0315">Glutamine amidotransferase</keyword>
<keyword evidence="5 10" id="KW-0067">ATP-binding</keyword>
<evidence type="ECO:0000313" key="14">
    <source>
        <dbReference type="Proteomes" id="UP000000263"/>
    </source>
</evidence>
<dbReference type="AlphaFoldDB" id="A7NHG3"/>
<comment type="catalytic activity">
    <reaction evidence="8">
        <text>L-aspartate + L-glutamine + ATP + H2O = L-asparagine + L-glutamate + AMP + diphosphate + H(+)</text>
        <dbReference type="Rhea" id="RHEA:12228"/>
        <dbReference type="ChEBI" id="CHEBI:15377"/>
        <dbReference type="ChEBI" id="CHEBI:15378"/>
        <dbReference type="ChEBI" id="CHEBI:29985"/>
        <dbReference type="ChEBI" id="CHEBI:29991"/>
        <dbReference type="ChEBI" id="CHEBI:30616"/>
        <dbReference type="ChEBI" id="CHEBI:33019"/>
        <dbReference type="ChEBI" id="CHEBI:58048"/>
        <dbReference type="ChEBI" id="CHEBI:58359"/>
        <dbReference type="ChEBI" id="CHEBI:456215"/>
        <dbReference type="EC" id="6.3.5.4"/>
    </reaction>
</comment>
<organism evidence="13 14">
    <name type="scientific">Roseiflexus castenholzii (strain DSM 13941 / HLO8)</name>
    <dbReference type="NCBI Taxonomy" id="383372"/>
    <lineage>
        <taxon>Bacteria</taxon>
        <taxon>Bacillati</taxon>
        <taxon>Chloroflexota</taxon>
        <taxon>Chloroflexia</taxon>
        <taxon>Chloroflexales</taxon>
        <taxon>Roseiflexineae</taxon>
        <taxon>Roseiflexaceae</taxon>
        <taxon>Roseiflexus</taxon>
    </lineage>
</organism>
<name>A7NHG3_ROSCS</name>
<dbReference type="SUPFAM" id="SSF52402">
    <property type="entry name" value="Adenine nucleotide alpha hydrolases-like"/>
    <property type="match status" value="1"/>
</dbReference>
<dbReference type="EC" id="6.3.5.4" evidence="3"/>
<evidence type="ECO:0000256" key="6">
    <source>
        <dbReference type="ARBA" id="ARBA00022888"/>
    </source>
</evidence>
<dbReference type="CDD" id="cd01991">
    <property type="entry name" value="Asn_synthase_B_C"/>
    <property type="match status" value="1"/>
</dbReference>
<dbReference type="eggNOG" id="COG0367">
    <property type="taxonomic scope" value="Bacteria"/>
</dbReference>
<feature type="site" description="Important for beta-aspartyl-AMP intermediate formation" evidence="11">
    <location>
        <position position="365"/>
    </location>
</feature>
<dbReference type="KEGG" id="rca:Rcas_0793"/>
<dbReference type="Gene3D" id="3.60.20.10">
    <property type="entry name" value="Glutamine Phosphoribosylpyrophosphate, subunit 1, domain 1"/>
    <property type="match status" value="1"/>
</dbReference>
<dbReference type="RefSeq" id="WP_012119340.1">
    <property type="nucleotide sequence ID" value="NC_009767.1"/>
</dbReference>
<evidence type="ECO:0000313" key="13">
    <source>
        <dbReference type="EMBL" id="ABU56910.1"/>
    </source>
</evidence>
<feature type="binding site" evidence="10">
    <location>
        <position position="290"/>
    </location>
    <ligand>
        <name>ATP</name>
        <dbReference type="ChEBI" id="CHEBI:30616"/>
    </ligand>
</feature>
<dbReference type="EMBL" id="CP000804">
    <property type="protein sequence ID" value="ABU56910.1"/>
    <property type="molecule type" value="Genomic_DNA"/>
</dbReference>
<dbReference type="HOGENOM" id="CLU_014658_3_1_0"/>
<dbReference type="GO" id="GO:0006529">
    <property type="term" value="P:asparagine biosynthetic process"/>
    <property type="evidence" value="ECO:0007669"/>
    <property type="project" value="UniProtKB-KW"/>
</dbReference>
<dbReference type="InterPro" id="IPR051786">
    <property type="entry name" value="ASN_synthetase/amidase"/>
</dbReference>
<dbReference type="InterPro" id="IPR006426">
    <property type="entry name" value="Asn_synth_AEB"/>
</dbReference>
<dbReference type="InterPro" id="IPR001962">
    <property type="entry name" value="Asn_synthase"/>
</dbReference>
<feature type="binding site" evidence="10">
    <location>
        <position position="100"/>
    </location>
    <ligand>
        <name>L-glutamine</name>
        <dbReference type="ChEBI" id="CHEBI:58359"/>
    </ligand>
</feature>
<evidence type="ECO:0000256" key="3">
    <source>
        <dbReference type="ARBA" id="ARBA00012737"/>
    </source>
</evidence>
<dbReference type="GO" id="GO:0005829">
    <property type="term" value="C:cytosol"/>
    <property type="evidence" value="ECO:0007669"/>
    <property type="project" value="TreeGrafter"/>
</dbReference>
<dbReference type="Gene3D" id="3.40.50.620">
    <property type="entry name" value="HUPs"/>
    <property type="match status" value="1"/>
</dbReference>
<dbReference type="PANTHER" id="PTHR43284:SF1">
    <property type="entry name" value="ASPARAGINE SYNTHETASE"/>
    <property type="match status" value="1"/>
</dbReference>
<dbReference type="GO" id="GO:0004066">
    <property type="term" value="F:asparagine synthase (glutamine-hydrolyzing) activity"/>
    <property type="evidence" value="ECO:0007669"/>
    <property type="project" value="UniProtKB-EC"/>
</dbReference>
<dbReference type="OrthoDB" id="9763290at2"/>
<dbReference type="Pfam" id="PF13537">
    <property type="entry name" value="GATase_7"/>
    <property type="match status" value="1"/>
</dbReference>
<evidence type="ECO:0000256" key="11">
    <source>
        <dbReference type="PIRSR" id="PIRSR001589-3"/>
    </source>
</evidence>
<evidence type="ECO:0000256" key="4">
    <source>
        <dbReference type="ARBA" id="ARBA00022741"/>
    </source>
</evidence>
<proteinExistence type="inferred from homology"/>
<dbReference type="SUPFAM" id="SSF56235">
    <property type="entry name" value="N-terminal nucleophile aminohydrolases (Ntn hydrolases)"/>
    <property type="match status" value="1"/>
</dbReference>
<dbReference type="PROSITE" id="PS51278">
    <property type="entry name" value="GATASE_TYPE_2"/>
    <property type="match status" value="1"/>
</dbReference>
<gene>
    <name evidence="13" type="ordered locus">Rcas_0793</name>
</gene>
<evidence type="ECO:0000256" key="8">
    <source>
        <dbReference type="ARBA" id="ARBA00048741"/>
    </source>
</evidence>
<sequence length="639" mass="71881">MCGICGIATPDLQQPVDAALLRRMNARIIHRGPDSDGFHVESGLGMAMRRLAIIDVRGGHQPIAGEDGQTLVTFNGEIFNFQELRRELEQYGHRFATSSDTEVIVHAYEQWGDDALLRFNGMFAFALWDRRKRRLLLARDGMGKKPLFWWHSSVHGLLWGSEAKCILAAPWVARQVEPLALHHYLTLQYTPDPLTMFQGVFQLPAAHKLVFEAGAAPKIERWRQIAFEPKLNLSDTEAIEQARVLLREAVARRLIAEVPLGAFLSGGIDSSIIVALMAEQMSAPVKTFSIGFDEPLFSETRYARAVAERYATDHHEFIFRPADLTATIEAVVEACDEPLADPAALPLFELSRQTRRHVTVALCGDGGDETLAGYRRYALDGLLRPYAALPAWITRRAVPAAVGWLPDPTWIPEDRSPITGLKRLAQWSATTPKASLVRWGSYFSHDDKLALYTDRWRDAFANVDTADLIAAAYDNARAASHLDRTLHADHVTYLAGDLLPKTDRMSMAHAVEVRAPLLDDWWVAWTARLPERFKVRGTQTKWLLKAAFGDKLPPEVAARGKQGFSVPVGQWLRGELRAWARERLLGNPALREWFRPAALAQLLAEHDSGRINHGKRLWALLLFGVWVERYVIQEVWNKA</sequence>
<comment type="pathway">
    <text evidence="1">Amino-acid biosynthesis; L-asparagine biosynthesis; L-asparagine from L-aspartate (L-Gln route): step 1/1.</text>
</comment>
<dbReference type="Proteomes" id="UP000000263">
    <property type="component" value="Chromosome"/>
</dbReference>
<evidence type="ECO:0000256" key="1">
    <source>
        <dbReference type="ARBA" id="ARBA00005187"/>
    </source>
</evidence>
<dbReference type="STRING" id="383372.Rcas_0793"/>
<dbReference type="CDD" id="cd00712">
    <property type="entry name" value="AsnB"/>
    <property type="match status" value="1"/>
</dbReference>
<dbReference type="InterPro" id="IPR017932">
    <property type="entry name" value="GATase_2_dom"/>
</dbReference>
<keyword evidence="14" id="KW-1185">Reference proteome</keyword>
<evidence type="ECO:0000256" key="10">
    <source>
        <dbReference type="PIRSR" id="PIRSR001589-2"/>
    </source>
</evidence>
<reference evidence="13 14" key="1">
    <citation type="submission" date="2007-08" db="EMBL/GenBank/DDBJ databases">
        <title>Complete sequence of Roseiflexus castenholzii DSM 13941.</title>
        <authorList>
            <consortium name="US DOE Joint Genome Institute"/>
            <person name="Copeland A."/>
            <person name="Lucas S."/>
            <person name="Lapidus A."/>
            <person name="Barry K."/>
            <person name="Glavina del Rio T."/>
            <person name="Dalin E."/>
            <person name="Tice H."/>
            <person name="Pitluck S."/>
            <person name="Thompson L.S."/>
            <person name="Brettin T."/>
            <person name="Bruce D."/>
            <person name="Detter J.C."/>
            <person name="Han C."/>
            <person name="Tapia R."/>
            <person name="Schmutz J."/>
            <person name="Larimer F."/>
            <person name="Land M."/>
            <person name="Hauser L."/>
            <person name="Kyrpides N."/>
            <person name="Mikhailova N."/>
            <person name="Bryant D.A."/>
            <person name="Hanada S."/>
            <person name="Tsukatani Y."/>
            <person name="Richardson P."/>
        </authorList>
    </citation>
    <scope>NUCLEOTIDE SEQUENCE [LARGE SCALE GENOMIC DNA]</scope>
    <source>
        <strain evidence="14">DSM 13941 / HLO8</strain>
    </source>
</reference>
<keyword evidence="6 9" id="KW-0061">Asparagine biosynthesis</keyword>